<proteinExistence type="inferred from homology"/>
<dbReference type="PROSITE" id="PS51471">
    <property type="entry name" value="FE2OG_OXY"/>
    <property type="match status" value="1"/>
</dbReference>
<name>A0A6N6VLR4_9HYPH</name>
<comment type="similarity">
    <text evidence="11">Belongs to the iron/ascorbate-dependent oxidoreductase family.</text>
</comment>
<dbReference type="Pfam" id="PF14226">
    <property type="entry name" value="DIOX_N"/>
    <property type="match status" value="1"/>
</dbReference>
<dbReference type="GO" id="GO:0102276">
    <property type="term" value="F:2-oxoglutarate oxygenase/decarboxylase (ethylene-forming) activity"/>
    <property type="evidence" value="ECO:0007669"/>
    <property type="project" value="UniProtKB-EC"/>
</dbReference>
<evidence type="ECO:0000256" key="3">
    <source>
        <dbReference type="ARBA" id="ARBA00012293"/>
    </source>
</evidence>
<dbReference type="InterPro" id="IPR044861">
    <property type="entry name" value="IPNS-like_FE2OG_OXY"/>
</dbReference>
<keyword evidence="11" id="KW-0408">Iron</keyword>
<dbReference type="Proteomes" id="UP000468901">
    <property type="component" value="Unassembled WGS sequence"/>
</dbReference>
<comment type="caution">
    <text evidence="13">The sequence shown here is derived from an EMBL/GenBank/DDBJ whole genome shotgun (WGS) entry which is preliminary data.</text>
</comment>
<evidence type="ECO:0000256" key="11">
    <source>
        <dbReference type="RuleBase" id="RU003682"/>
    </source>
</evidence>
<evidence type="ECO:0000313" key="13">
    <source>
        <dbReference type="EMBL" id="KAB7741712.1"/>
    </source>
</evidence>
<dbReference type="PANTHER" id="PTHR47990">
    <property type="entry name" value="2-OXOGLUTARATE (2OG) AND FE(II)-DEPENDENT OXYGENASE SUPERFAMILY PROTEIN-RELATED"/>
    <property type="match status" value="1"/>
</dbReference>
<keyword evidence="11" id="KW-0479">Metal-binding</keyword>
<dbReference type="RefSeq" id="WP_152215015.1">
    <property type="nucleotide sequence ID" value="NZ_WESC01000003.1"/>
</dbReference>
<dbReference type="Gene3D" id="2.60.120.330">
    <property type="entry name" value="B-lactam Antibiotic, Isopenicillin N Synthase, Chain"/>
    <property type="match status" value="1"/>
</dbReference>
<dbReference type="InterPro" id="IPR005123">
    <property type="entry name" value="Oxoglu/Fe-dep_dioxygenase_dom"/>
</dbReference>
<comment type="catalytic activity">
    <reaction evidence="10">
        <text>L-arginine + 2-oxoglutarate + O2 = guanidine + L-glutamate 5-semialdehyde + succinate + CO2</text>
        <dbReference type="Rhea" id="RHEA:31535"/>
        <dbReference type="ChEBI" id="CHEBI:15379"/>
        <dbReference type="ChEBI" id="CHEBI:16526"/>
        <dbReference type="ChEBI" id="CHEBI:16810"/>
        <dbReference type="ChEBI" id="CHEBI:30031"/>
        <dbReference type="ChEBI" id="CHEBI:30087"/>
        <dbReference type="ChEBI" id="CHEBI:32682"/>
        <dbReference type="ChEBI" id="CHEBI:58066"/>
        <dbReference type="EC" id="1.14.20.7"/>
    </reaction>
</comment>
<evidence type="ECO:0000256" key="2">
    <source>
        <dbReference type="ARBA" id="ARBA00004767"/>
    </source>
</evidence>
<comment type="catalytic activity">
    <reaction evidence="9">
        <text>2-oxoglutarate + O2 + 2 H(+) = ethene + 3 CO2 + H2O</text>
        <dbReference type="Rhea" id="RHEA:31523"/>
        <dbReference type="ChEBI" id="CHEBI:15377"/>
        <dbReference type="ChEBI" id="CHEBI:15378"/>
        <dbReference type="ChEBI" id="CHEBI:15379"/>
        <dbReference type="ChEBI" id="CHEBI:16526"/>
        <dbReference type="ChEBI" id="CHEBI:16810"/>
        <dbReference type="ChEBI" id="CHEBI:18153"/>
        <dbReference type="EC" id="1.13.12.19"/>
    </reaction>
</comment>
<evidence type="ECO:0000256" key="5">
    <source>
        <dbReference type="ARBA" id="ARBA00019045"/>
    </source>
</evidence>
<dbReference type="GO" id="GO:0046872">
    <property type="term" value="F:metal ion binding"/>
    <property type="evidence" value="ECO:0007669"/>
    <property type="project" value="UniProtKB-KW"/>
</dbReference>
<dbReference type="InterPro" id="IPR027443">
    <property type="entry name" value="IPNS-like_sf"/>
</dbReference>
<evidence type="ECO:0000256" key="10">
    <source>
        <dbReference type="ARBA" id="ARBA00049359"/>
    </source>
</evidence>
<evidence type="ECO:0000256" key="1">
    <source>
        <dbReference type="ARBA" id="ARBA00001954"/>
    </source>
</evidence>
<evidence type="ECO:0000256" key="9">
    <source>
        <dbReference type="ARBA" id="ARBA00047725"/>
    </source>
</evidence>
<dbReference type="GO" id="GO:0009693">
    <property type="term" value="P:ethylene biosynthetic process"/>
    <property type="evidence" value="ECO:0007669"/>
    <property type="project" value="UniProtKB-KW"/>
</dbReference>
<evidence type="ECO:0000256" key="6">
    <source>
        <dbReference type="ARBA" id="ARBA00022666"/>
    </source>
</evidence>
<reference evidence="13 14" key="1">
    <citation type="submission" date="2019-09" db="EMBL/GenBank/DDBJ databases">
        <title>Parvibaculum sedimenti sp. nov., isolated from sediment.</title>
        <authorList>
            <person name="Wang Y."/>
        </authorList>
    </citation>
    <scope>NUCLEOTIDE SEQUENCE [LARGE SCALE GENOMIC DNA]</scope>
    <source>
        <strain evidence="13 14">HXT-9</strain>
    </source>
</reference>
<evidence type="ECO:0000256" key="4">
    <source>
        <dbReference type="ARBA" id="ARBA00012531"/>
    </source>
</evidence>
<evidence type="ECO:0000313" key="14">
    <source>
        <dbReference type="Proteomes" id="UP000468901"/>
    </source>
</evidence>
<dbReference type="InterPro" id="IPR026992">
    <property type="entry name" value="DIOX_N"/>
</dbReference>
<feature type="domain" description="Fe2OG dioxygenase" evidence="12">
    <location>
        <begin position="181"/>
        <end position="290"/>
    </location>
</feature>
<dbReference type="SUPFAM" id="SSF51197">
    <property type="entry name" value="Clavaminate synthase-like"/>
    <property type="match status" value="1"/>
</dbReference>
<dbReference type="Pfam" id="PF03171">
    <property type="entry name" value="2OG-FeII_Oxy"/>
    <property type="match status" value="1"/>
</dbReference>
<evidence type="ECO:0000256" key="7">
    <source>
        <dbReference type="ARBA" id="ARBA00031011"/>
    </source>
</evidence>
<dbReference type="AlphaFoldDB" id="A0A6N6VLR4"/>
<comment type="cofactor">
    <cofactor evidence="1">
        <name>Fe(2+)</name>
        <dbReference type="ChEBI" id="CHEBI:29033"/>
    </cofactor>
</comment>
<dbReference type="EC" id="1.14.20.7" evidence="3"/>
<protein>
    <recommendedName>
        <fullName evidence="5">2-oxoglutarate-dependent ethylene/succinate-forming enzyme</fullName>
        <ecNumber evidence="4">1.13.12.19</ecNumber>
        <ecNumber evidence="3">1.14.20.7</ecNumber>
    </recommendedName>
    <alternativeName>
        <fullName evidence="7">2-oxoglutarate dioxygenase (ethylene-forming)</fullName>
    </alternativeName>
    <alternativeName>
        <fullName evidence="8">2-oxoglutarate/L-arginine monooxygenase/decarboxylase (succinate-forming)</fullName>
    </alternativeName>
</protein>
<evidence type="ECO:0000259" key="12">
    <source>
        <dbReference type="PROSITE" id="PS51471"/>
    </source>
</evidence>
<comment type="pathway">
    <text evidence="2">Alkene biosynthesis; ethylene biosynthesis via 2-oxoglutarate.</text>
</comment>
<sequence length="333" mass="36683">MTLKAVPVIDISPFLKGTPAGKQKVAAEVGRACRDIGFLVITGHGVPEALIQQTYDTAKAFFDLPEEEKMKVERPSPDQVRGYSPLMGEGLAYSLDDKTPPDLKESFSIGPTNVPAGAPYYTGPEAGPHFAPNVWPASPSLLKPVWTEYFHAMENLSAQLMAMFAMALDLPEDFFEDKIDKHISMLRALNYPDQNTPPEPGQMRAGAHSDYGSLTIVRQEEAPGGLEVLNDDGEWVPAKPVPGAFVVNIGDLMMQWTNDTWKSTMHRVVNPPRDKALGSRRISLVFFHQPNYDAMVTCLDSCHDENRPIKYAPISSGDHLKSKFVKQTSVEAA</sequence>
<keyword evidence="14" id="KW-1185">Reference proteome</keyword>
<gene>
    <name evidence="13" type="ORF">F2P47_04720</name>
</gene>
<dbReference type="InterPro" id="IPR050231">
    <property type="entry name" value="Iron_ascorbate_oxido_reductase"/>
</dbReference>
<accession>A0A6N6VLR4</accession>
<evidence type="ECO:0000256" key="8">
    <source>
        <dbReference type="ARBA" id="ARBA00031282"/>
    </source>
</evidence>
<keyword evidence="6" id="KW-0266">Ethylene biosynthesis</keyword>
<organism evidence="13 14">
    <name type="scientific">Parvibaculum sedimenti</name>
    <dbReference type="NCBI Taxonomy" id="2608632"/>
    <lineage>
        <taxon>Bacteria</taxon>
        <taxon>Pseudomonadati</taxon>
        <taxon>Pseudomonadota</taxon>
        <taxon>Alphaproteobacteria</taxon>
        <taxon>Hyphomicrobiales</taxon>
        <taxon>Parvibaculaceae</taxon>
        <taxon>Parvibaculum</taxon>
    </lineage>
</organism>
<dbReference type="EC" id="1.13.12.19" evidence="4"/>
<keyword evidence="11" id="KW-0560">Oxidoreductase</keyword>
<dbReference type="PRINTS" id="PR00682">
    <property type="entry name" value="IPNSYNTHASE"/>
</dbReference>
<dbReference type="EMBL" id="WESC01000003">
    <property type="protein sequence ID" value="KAB7741712.1"/>
    <property type="molecule type" value="Genomic_DNA"/>
</dbReference>